<dbReference type="PANTHER" id="PTHR43363:SF1">
    <property type="entry name" value="HYPOXANTHINE-GUANINE PHOSPHORIBOSYLTRANSFERASE"/>
    <property type="match status" value="1"/>
</dbReference>
<evidence type="ECO:0000313" key="5">
    <source>
        <dbReference type="Proteomes" id="UP000324575"/>
    </source>
</evidence>
<dbReference type="PANTHER" id="PTHR43363">
    <property type="entry name" value="HYPOXANTHINE PHOSPHORIBOSYLTRANSFERASE"/>
    <property type="match status" value="1"/>
</dbReference>
<evidence type="ECO:0000259" key="3">
    <source>
        <dbReference type="Pfam" id="PF00156"/>
    </source>
</evidence>
<dbReference type="AlphaFoldDB" id="A0A5M8NT03"/>
<keyword evidence="1 4" id="KW-0328">Glycosyltransferase</keyword>
<dbReference type="InterPro" id="IPR029057">
    <property type="entry name" value="PRTase-like"/>
</dbReference>
<accession>A0A5M8NT03</accession>
<dbReference type="EMBL" id="SNRX01000119">
    <property type="protein sequence ID" value="KAA6300211.1"/>
    <property type="molecule type" value="Genomic_DNA"/>
</dbReference>
<organism evidence="4 5">
    <name type="scientific">Candidatus Ordinivivax streblomastigis</name>
    <dbReference type="NCBI Taxonomy" id="2540710"/>
    <lineage>
        <taxon>Bacteria</taxon>
        <taxon>Pseudomonadati</taxon>
        <taxon>Bacteroidota</taxon>
        <taxon>Bacteroidia</taxon>
        <taxon>Bacteroidales</taxon>
        <taxon>Candidatus Ordinivivax</taxon>
    </lineage>
</organism>
<dbReference type="Gene3D" id="3.40.50.2020">
    <property type="match status" value="1"/>
</dbReference>
<gene>
    <name evidence="4" type="ORF">EZS26_003650</name>
</gene>
<dbReference type="EC" id="2.4.2.22" evidence="4"/>
<comment type="caution">
    <text evidence="4">The sequence shown here is derived from an EMBL/GenBank/DDBJ whole genome shotgun (WGS) entry which is preliminary data.</text>
</comment>
<dbReference type="SUPFAM" id="SSF53271">
    <property type="entry name" value="PRTase-like"/>
    <property type="match status" value="1"/>
</dbReference>
<dbReference type="CDD" id="cd06223">
    <property type="entry name" value="PRTases_typeI"/>
    <property type="match status" value="1"/>
</dbReference>
<evidence type="ECO:0000313" key="4">
    <source>
        <dbReference type="EMBL" id="KAA6300211.1"/>
    </source>
</evidence>
<dbReference type="Pfam" id="PF00156">
    <property type="entry name" value="Pribosyltran"/>
    <property type="match status" value="1"/>
</dbReference>
<protein>
    <submittedName>
        <fullName evidence="4">Xanthine phosphoribosyltransferase</fullName>
        <ecNumber evidence="4">2.4.2.22</ecNumber>
    </submittedName>
</protein>
<name>A0A5M8NT03_9BACT</name>
<evidence type="ECO:0000256" key="1">
    <source>
        <dbReference type="ARBA" id="ARBA00022676"/>
    </source>
</evidence>
<proteinExistence type="predicted"/>
<dbReference type="Proteomes" id="UP000324575">
    <property type="component" value="Unassembled WGS sequence"/>
</dbReference>
<evidence type="ECO:0000256" key="2">
    <source>
        <dbReference type="ARBA" id="ARBA00022679"/>
    </source>
</evidence>
<sequence length="131" mass="15149">MGKTFDEVINRFREITFNEEFDMIVAIANGGIVPAAIINQRLQKEIYLLKINLRDDSQRPKYESPKLLSPIDFPFQRKNILLVDDRIKTGATVKFACELLKEAKLIRTFAVNGNADYALYDESCFNFPWII</sequence>
<dbReference type="GO" id="GO:0000310">
    <property type="term" value="F:xanthine phosphoribosyltransferase activity"/>
    <property type="evidence" value="ECO:0007669"/>
    <property type="project" value="UniProtKB-EC"/>
</dbReference>
<keyword evidence="2 4" id="KW-0808">Transferase</keyword>
<dbReference type="InterPro" id="IPR000836">
    <property type="entry name" value="PRTase_dom"/>
</dbReference>
<reference evidence="4 5" key="1">
    <citation type="submission" date="2019-03" db="EMBL/GenBank/DDBJ databases">
        <title>Single cell metagenomics reveals metabolic interactions within the superorganism composed of flagellate Streblomastix strix and complex community of Bacteroidetes bacteria on its surface.</title>
        <authorList>
            <person name="Treitli S.C."/>
            <person name="Kolisko M."/>
            <person name="Husnik F."/>
            <person name="Keeling P."/>
            <person name="Hampl V."/>
        </authorList>
    </citation>
    <scope>NUCLEOTIDE SEQUENCE [LARGE SCALE GENOMIC DNA]</scope>
    <source>
        <strain evidence="4">St1</strain>
    </source>
</reference>
<feature type="domain" description="Phosphoribosyltransferase" evidence="3">
    <location>
        <begin position="12"/>
        <end position="105"/>
    </location>
</feature>